<dbReference type="InterPro" id="IPR017939">
    <property type="entry name" value="G-Glutamylcylcotransferase"/>
</dbReference>
<protein>
    <recommendedName>
        <fullName evidence="5">Gamma-glutamylcyclotransferase AIG2-like domain-containing protein</fullName>
    </recommendedName>
</protein>
<feature type="binding site" evidence="2">
    <location>
        <position position="119"/>
    </location>
    <ligand>
        <name>substrate</name>
    </ligand>
</feature>
<dbReference type="RefSeq" id="WP_162889366.1">
    <property type="nucleotide sequence ID" value="NZ_CP021331.1"/>
</dbReference>
<reference evidence="3 4" key="1">
    <citation type="submission" date="2017-05" db="EMBL/GenBank/DDBJ databases">
        <title>Genome Analysis of Maritalea myrionectae HL2708#5.</title>
        <authorList>
            <consortium name="Cotde Inc.-PKNU"/>
            <person name="Jang D."/>
            <person name="Oh H.-M."/>
        </authorList>
    </citation>
    <scope>NUCLEOTIDE SEQUENCE [LARGE SCALE GENOMIC DNA]</scope>
    <source>
        <strain evidence="3 4">HL2708#5</strain>
        <plasmid evidence="4">phl2708x3</plasmid>
    </source>
</reference>
<geneLocation type="plasmid" evidence="4">
    <name>phl2708x3</name>
</geneLocation>
<dbReference type="SUPFAM" id="SSF110857">
    <property type="entry name" value="Gamma-glutamyl cyclotransferase-like"/>
    <property type="match status" value="1"/>
</dbReference>
<organism evidence="3 4">
    <name type="scientific">Maritalea myrionectae</name>
    <dbReference type="NCBI Taxonomy" id="454601"/>
    <lineage>
        <taxon>Bacteria</taxon>
        <taxon>Pseudomonadati</taxon>
        <taxon>Pseudomonadota</taxon>
        <taxon>Alphaproteobacteria</taxon>
        <taxon>Hyphomicrobiales</taxon>
        <taxon>Devosiaceae</taxon>
        <taxon>Maritalea</taxon>
    </lineage>
</organism>
<keyword evidence="4" id="KW-1185">Reference proteome</keyword>
<keyword evidence="3" id="KW-0614">Plasmid</keyword>
<dbReference type="Pfam" id="PF13772">
    <property type="entry name" value="AIG2_2"/>
    <property type="match status" value="1"/>
</dbReference>
<dbReference type="CDD" id="cd06661">
    <property type="entry name" value="GGCT_like"/>
    <property type="match status" value="1"/>
</dbReference>
<dbReference type="AlphaFoldDB" id="A0A2R4MJC6"/>
<sequence>MYYFAYGTLLVEESMRSVCPSATNKGYMRLDGYEMAFGNCSKPGLAGCTLVPKTGAVTYGIQYELSEEDMAKLDNAAEVPDEQWVHMPITLVDKSGNEVPSSTYIIPGNPEKWAPTPKYVTPILKGLETCDFPAAYKDFLRELVDSAMKQSNPTTPG</sequence>
<dbReference type="Proteomes" id="UP000258927">
    <property type="component" value="Plasmid pHL2708X3"/>
</dbReference>
<dbReference type="PANTHER" id="PTHR12935">
    <property type="entry name" value="GAMMA-GLUTAMYLCYCLOTRANSFERASE"/>
    <property type="match status" value="1"/>
</dbReference>
<name>A0A2R4MJC6_9HYPH</name>
<evidence type="ECO:0000256" key="1">
    <source>
        <dbReference type="ARBA" id="ARBA00023239"/>
    </source>
</evidence>
<evidence type="ECO:0000313" key="3">
    <source>
        <dbReference type="EMBL" id="AVX06091.1"/>
    </source>
</evidence>
<dbReference type="Gene3D" id="3.10.490.10">
    <property type="entry name" value="Gamma-glutamyl cyclotransferase-like"/>
    <property type="match status" value="1"/>
</dbReference>
<dbReference type="InterPro" id="IPR013024">
    <property type="entry name" value="GGCT-like"/>
</dbReference>
<dbReference type="EMBL" id="CP021331">
    <property type="protein sequence ID" value="AVX06091.1"/>
    <property type="molecule type" value="Genomic_DNA"/>
</dbReference>
<evidence type="ECO:0000313" key="4">
    <source>
        <dbReference type="Proteomes" id="UP000258927"/>
    </source>
</evidence>
<gene>
    <name evidence="3" type="ORF">MXMO3_03588</name>
</gene>
<dbReference type="InterPro" id="IPR036568">
    <property type="entry name" value="GGCT-like_sf"/>
</dbReference>
<dbReference type="PANTHER" id="PTHR12935:SF0">
    <property type="entry name" value="GAMMA-GLUTAMYLCYCLOTRANSFERASE"/>
    <property type="match status" value="1"/>
</dbReference>
<dbReference type="KEGG" id="mmyr:MXMO3_03588"/>
<evidence type="ECO:0008006" key="5">
    <source>
        <dbReference type="Google" id="ProtNLM"/>
    </source>
</evidence>
<dbReference type="GO" id="GO:0003839">
    <property type="term" value="F:gamma-glutamylcyclotransferase activity"/>
    <property type="evidence" value="ECO:0007669"/>
    <property type="project" value="InterPro"/>
</dbReference>
<keyword evidence="1" id="KW-0456">Lyase</keyword>
<accession>A0A2R4MJC6</accession>
<proteinExistence type="predicted"/>
<evidence type="ECO:0000256" key="2">
    <source>
        <dbReference type="PIRSR" id="PIRSR617939-2"/>
    </source>
</evidence>